<evidence type="ECO:0000256" key="8">
    <source>
        <dbReference type="ARBA" id="ARBA00023235"/>
    </source>
</evidence>
<organism evidence="11 12">
    <name type="scientific">Fictibacillus iocasae</name>
    <dbReference type="NCBI Taxonomy" id="2715437"/>
    <lineage>
        <taxon>Bacteria</taxon>
        <taxon>Bacillati</taxon>
        <taxon>Bacillota</taxon>
        <taxon>Bacilli</taxon>
        <taxon>Bacillales</taxon>
        <taxon>Fictibacillaceae</taxon>
        <taxon>Fictibacillus</taxon>
    </lineage>
</organism>
<dbReference type="EMBL" id="JBHTCP010000004">
    <property type="protein sequence ID" value="MFC7370518.1"/>
    <property type="molecule type" value="Genomic_DNA"/>
</dbReference>
<dbReference type="RefSeq" id="WP_379745972.1">
    <property type="nucleotide sequence ID" value="NZ_JBHTCP010000004.1"/>
</dbReference>
<evidence type="ECO:0000256" key="3">
    <source>
        <dbReference type="ARBA" id="ARBA00012572"/>
    </source>
</evidence>
<dbReference type="InterPro" id="IPR013785">
    <property type="entry name" value="Aldolase_TIM"/>
</dbReference>
<protein>
    <recommendedName>
        <fullName evidence="4 9">N-(5'-phosphoribosyl)anthranilate isomerase</fullName>
        <shortName evidence="9">PRAI</shortName>
        <ecNumber evidence="3 9">5.3.1.24</ecNumber>
    </recommendedName>
</protein>
<evidence type="ECO:0000256" key="9">
    <source>
        <dbReference type="HAMAP-Rule" id="MF_00135"/>
    </source>
</evidence>
<feature type="domain" description="N-(5'phosphoribosyl) anthranilate isomerase (PRAI)" evidence="10">
    <location>
        <begin position="11"/>
        <end position="206"/>
    </location>
</feature>
<keyword evidence="6 9" id="KW-0822">Tryptophan biosynthesis</keyword>
<evidence type="ECO:0000256" key="1">
    <source>
        <dbReference type="ARBA" id="ARBA00001164"/>
    </source>
</evidence>
<evidence type="ECO:0000313" key="12">
    <source>
        <dbReference type="Proteomes" id="UP001596549"/>
    </source>
</evidence>
<dbReference type="CDD" id="cd00405">
    <property type="entry name" value="PRAI"/>
    <property type="match status" value="1"/>
</dbReference>
<evidence type="ECO:0000256" key="2">
    <source>
        <dbReference type="ARBA" id="ARBA00004664"/>
    </source>
</evidence>
<evidence type="ECO:0000256" key="6">
    <source>
        <dbReference type="ARBA" id="ARBA00022822"/>
    </source>
</evidence>
<evidence type="ECO:0000313" key="11">
    <source>
        <dbReference type="EMBL" id="MFC7370518.1"/>
    </source>
</evidence>
<dbReference type="Proteomes" id="UP001596549">
    <property type="component" value="Unassembled WGS sequence"/>
</dbReference>
<dbReference type="GO" id="GO:0004640">
    <property type="term" value="F:phosphoribosylanthranilate isomerase activity"/>
    <property type="evidence" value="ECO:0007669"/>
    <property type="project" value="UniProtKB-EC"/>
</dbReference>
<comment type="pathway">
    <text evidence="2 9">Amino-acid biosynthesis; L-tryptophan biosynthesis; L-tryptophan from chorismate: step 3/5.</text>
</comment>
<comment type="caution">
    <text evidence="11">The sequence shown here is derived from an EMBL/GenBank/DDBJ whole genome shotgun (WGS) entry which is preliminary data.</text>
</comment>
<dbReference type="HAMAP" id="MF_00135">
    <property type="entry name" value="PRAI"/>
    <property type="match status" value="1"/>
</dbReference>
<dbReference type="SUPFAM" id="SSF51366">
    <property type="entry name" value="Ribulose-phoshate binding barrel"/>
    <property type="match status" value="1"/>
</dbReference>
<dbReference type="InterPro" id="IPR001240">
    <property type="entry name" value="PRAI_dom"/>
</dbReference>
<keyword evidence="7 9" id="KW-0057">Aromatic amino acid biosynthesis</keyword>
<dbReference type="InterPro" id="IPR011060">
    <property type="entry name" value="RibuloseP-bd_barrel"/>
</dbReference>
<keyword evidence="8 9" id="KW-0413">Isomerase</keyword>
<dbReference type="PANTHER" id="PTHR42894">
    <property type="entry name" value="N-(5'-PHOSPHORIBOSYL)ANTHRANILATE ISOMERASE"/>
    <property type="match status" value="1"/>
</dbReference>
<evidence type="ECO:0000259" key="10">
    <source>
        <dbReference type="Pfam" id="PF00697"/>
    </source>
</evidence>
<keyword evidence="12" id="KW-1185">Reference proteome</keyword>
<dbReference type="Gene3D" id="3.20.20.70">
    <property type="entry name" value="Aldolase class I"/>
    <property type="match status" value="1"/>
</dbReference>
<comment type="catalytic activity">
    <reaction evidence="1 9">
        <text>N-(5-phospho-beta-D-ribosyl)anthranilate = 1-(2-carboxyphenylamino)-1-deoxy-D-ribulose 5-phosphate</text>
        <dbReference type="Rhea" id="RHEA:21540"/>
        <dbReference type="ChEBI" id="CHEBI:18277"/>
        <dbReference type="ChEBI" id="CHEBI:58613"/>
        <dbReference type="EC" id="5.3.1.24"/>
    </reaction>
</comment>
<dbReference type="PANTHER" id="PTHR42894:SF1">
    <property type="entry name" value="N-(5'-PHOSPHORIBOSYL)ANTHRANILATE ISOMERASE"/>
    <property type="match status" value="1"/>
</dbReference>
<evidence type="ECO:0000256" key="4">
    <source>
        <dbReference type="ARBA" id="ARBA00022272"/>
    </source>
</evidence>
<reference evidence="12" key="1">
    <citation type="journal article" date="2019" name="Int. J. Syst. Evol. Microbiol.">
        <title>The Global Catalogue of Microorganisms (GCM) 10K type strain sequencing project: providing services to taxonomists for standard genome sequencing and annotation.</title>
        <authorList>
            <consortium name="The Broad Institute Genomics Platform"/>
            <consortium name="The Broad Institute Genome Sequencing Center for Infectious Disease"/>
            <person name="Wu L."/>
            <person name="Ma J."/>
        </authorList>
    </citation>
    <scope>NUCLEOTIDE SEQUENCE [LARGE SCALE GENOMIC DNA]</scope>
    <source>
        <strain evidence="12">NBRC 106396</strain>
    </source>
</reference>
<dbReference type="NCBIfam" id="NF002301">
    <property type="entry name" value="PRK01222.2-1"/>
    <property type="match status" value="1"/>
</dbReference>
<name>A0ABW2NN18_9BACL</name>
<dbReference type="EC" id="5.3.1.24" evidence="3 9"/>
<accession>A0ABW2NN18</accession>
<evidence type="ECO:0000256" key="5">
    <source>
        <dbReference type="ARBA" id="ARBA00022605"/>
    </source>
</evidence>
<proteinExistence type="inferred from homology"/>
<dbReference type="Pfam" id="PF00697">
    <property type="entry name" value="PRAI"/>
    <property type="match status" value="1"/>
</dbReference>
<dbReference type="InterPro" id="IPR044643">
    <property type="entry name" value="TrpF_fam"/>
</dbReference>
<keyword evidence="5 9" id="KW-0028">Amino-acid biosynthesis</keyword>
<comment type="similarity">
    <text evidence="9">Belongs to the TrpF family.</text>
</comment>
<sequence length="223" mass="24513">MADISKKLTLKYCGARSLEDCEVIAESSADVIGFVFAESKRKVTPQQVKRWSAVLPERMKKAGVFQDQPITEVVNAARMSGMNIIQCHGSEEPHQLLQLKKQSGLIIFKALKGNRDLVMSMKKYEGSADGYIVDSVKDSAFGGTGIAFDWSVVPEAVKEANRQKVPLLVAGGISAGNAASLLSYSPDGIDVSSGIEDEEKKCRSRIQLLERVIREYEKCERAR</sequence>
<gene>
    <name evidence="9" type="primary">trpF</name>
    <name evidence="11" type="ORF">ACFQPF_02380</name>
</gene>
<evidence type="ECO:0000256" key="7">
    <source>
        <dbReference type="ARBA" id="ARBA00023141"/>
    </source>
</evidence>